<evidence type="ECO:0000256" key="4">
    <source>
        <dbReference type="ARBA" id="ARBA00022643"/>
    </source>
</evidence>
<keyword evidence="3 10" id="KW-0285">Flavoprotein</keyword>
<dbReference type="Proteomes" id="UP000824111">
    <property type="component" value="Unassembled WGS sequence"/>
</dbReference>
<proteinExistence type="inferred from homology"/>
<feature type="transmembrane region" description="Helical" evidence="10">
    <location>
        <begin position="206"/>
        <end position="223"/>
    </location>
</feature>
<dbReference type="HAMAP" id="MF_00462">
    <property type="entry name" value="RsxD_RnfD"/>
    <property type="match status" value="1"/>
</dbReference>
<name>A0A9D1LTY1_9FIRM</name>
<keyword evidence="9 10" id="KW-0472">Membrane</keyword>
<evidence type="ECO:0000256" key="5">
    <source>
        <dbReference type="ARBA" id="ARBA00022692"/>
    </source>
</evidence>
<dbReference type="NCBIfam" id="TIGR01946">
    <property type="entry name" value="rnfD"/>
    <property type="match status" value="1"/>
</dbReference>
<feature type="transmembrane region" description="Helical" evidence="10">
    <location>
        <begin position="235"/>
        <end position="253"/>
    </location>
</feature>
<evidence type="ECO:0000256" key="10">
    <source>
        <dbReference type="HAMAP-Rule" id="MF_00462"/>
    </source>
</evidence>
<evidence type="ECO:0000256" key="6">
    <source>
        <dbReference type="ARBA" id="ARBA00022967"/>
    </source>
</evidence>
<accession>A0A9D1LTY1</accession>
<evidence type="ECO:0000256" key="1">
    <source>
        <dbReference type="ARBA" id="ARBA00022448"/>
    </source>
</evidence>
<evidence type="ECO:0000256" key="2">
    <source>
        <dbReference type="ARBA" id="ARBA00022553"/>
    </source>
</evidence>
<gene>
    <name evidence="10" type="primary">rnfD</name>
    <name evidence="11" type="ORF">IAB04_01540</name>
</gene>
<keyword evidence="5 10" id="KW-0812">Transmembrane</keyword>
<reference evidence="11" key="2">
    <citation type="journal article" date="2021" name="PeerJ">
        <title>Extensive microbial diversity within the chicken gut microbiome revealed by metagenomics and culture.</title>
        <authorList>
            <person name="Gilroy R."/>
            <person name="Ravi A."/>
            <person name="Getino M."/>
            <person name="Pursley I."/>
            <person name="Horton D.L."/>
            <person name="Alikhan N.F."/>
            <person name="Baker D."/>
            <person name="Gharbi K."/>
            <person name="Hall N."/>
            <person name="Watson M."/>
            <person name="Adriaenssens E.M."/>
            <person name="Foster-Nyarko E."/>
            <person name="Jarju S."/>
            <person name="Secka A."/>
            <person name="Antonio M."/>
            <person name="Oren A."/>
            <person name="Chaudhuri R.R."/>
            <person name="La Ragione R."/>
            <person name="Hildebrand F."/>
            <person name="Pallen M.J."/>
        </authorList>
    </citation>
    <scope>NUCLEOTIDE SEQUENCE</scope>
    <source>
        <strain evidence="11">ChiSjej4B22-9803</strain>
    </source>
</reference>
<dbReference type="PANTHER" id="PTHR30578:SF0">
    <property type="entry name" value="ION-TRANSLOCATING OXIDOREDUCTASE COMPLEX SUBUNIT D"/>
    <property type="match status" value="1"/>
</dbReference>
<evidence type="ECO:0000256" key="7">
    <source>
        <dbReference type="ARBA" id="ARBA00022982"/>
    </source>
</evidence>
<comment type="similarity">
    <text evidence="10">Belongs to the NqrB/RnfD family.</text>
</comment>
<dbReference type="InterPro" id="IPR004338">
    <property type="entry name" value="NqrB/RnfD"/>
</dbReference>
<keyword evidence="10" id="KW-1003">Cell membrane</keyword>
<comment type="caution">
    <text evidence="11">The sequence shown here is derived from an EMBL/GenBank/DDBJ whole genome shotgun (WGS) entry which is preliminary data.</text>
</comment>
<dbReference type="EMBL" id="DVND01000036">
    <property type="protein sequence ID" value="HIU48028.1"/>
    <property type="molecule type" value="Genomic_DNA"/>
</dbReference>
<feature type="transmembrane region" description="Helical" evidence="10">
    <location>
        <begin position="119"/>
        <end position="137"/>
    </location>
</feature>
<reference evidence="11" key="1">
    <citation type="submission" date="2020-10" db="EMBL/GenBank/DDBJ databases">
        <authorList>
            <person name="Gilroy R."/>
        </authorList>
    </citation>
    <scope>NUCLEOTIDE SEQUENCE</scope>
    <source>
        <strain evidence="11">ChiSjej4B22-9803</strain>
    </source>
</reference>
<evidence type="ECO:0000256" key="8">
    <source>
        <dbReference type="ARBA" id="ARBA00022989"/>
    </source>
</evidence>
<protein>
    <recommendedName>
        <fullName evidence="10">Ion-translocating oxidoreductase complex subunit D</fullName>
        <ecNumber evidence="10">7.-.-.-</ecNumber>
    </recommendedName>
    <alternativeName>
        <fullName evidence="10">Rnf electron transport complex subunit D</fullName>
    </alternativeName>
</protein>
<dbReference type="AlphaFoldDB" id="A0A9D1LTY1"/>
<keyword evidence="8 10" id="KW-1133">Transmembrane helix</keyword>
<keyword evidence="1 10" id="KW-0813">Transport</keyword>
<comment type="function">
    <text evidence="10">Part of a membrane-bound complex that couples electron transfer with translocation of ions across the membrane.</text>
</comment>
<keyword evidence="2 10" id="KW-0597">Phosphoprotein</keyword>
<feature type="transmembrane region" description="Helical" evidence="10">
    <location>
        <begin position="174"/>
        <end position="200"/>
    </location>
</feature>
<dbReference type="GO" id="GO:0055085">
    <property type="term" value="P:transmembrane transport"/>
    <property type="evidence" value="ECO:0007669"/>
    <property type="project" value="InterPro"/>
</dbReference>
<feature type="modified residue" description="FMN phosphoryl threonine" evidence="10">
    <location>
        <position position="155"/>
    </location>
</feature>
<comment type="cofactor">
    <cofactor evidence="10">
        <name>FMN</name>
        <dbReference type="ChEBI" id="CHEBI:58210"/>
    </cofactor>
</comment>
<keyword evidence="7 10" id="KW-0249">Electron transport</keyword>
<evidence type="ECO:0000313" key="11">
    <source>
        <dbReference type="EMBL" id="HIU48028.1"/>
    </source>
</evidence>
<evidence type="ECO:0000256" key="9">
    <source>
        <dbReference type="ARBA" id="ARBA00023136"/>
    </source>
</evidence>
<keyword evidence="6 10" id="KW-1278">Translocase</keyword>
<sequence length="321" mass="34857">MNRFVVSSSPHMHKDESIASIMLDVLIALMPAALAGIYYFGWRAAVVMLTSIASCLLFEYLYEKLMKKPITTRDLSAMVTGLLLGMNLPSTIPLWMVVVGSAFAIIIVKQLYGGLGKNFVNPALAARCFMLIAWAGAMTTFPEPMAGVDAVSSATPLAVLKGVSEGTLPTLRQAFLGAMPGSIGETSCLMLLLGFVYLLLRRVISWKIPVTYIVVFAVLTFFFGKNETGMEAWTYTLLHVMSGGLLLGAFFMATDYTTTPTTPMGQFIFGAGCGILTFVIRRFGGYPEGVSFSILLMNVCTPLIDRYTVPRKFGEVAKHAS</sequence>
<dbReference type="GO" id="GO:0005886">
    <property type="term" value="C:plasma membrane"/>
    <property type="evidence" value="ECO:0007669"/>
    <property type="project" value="UniProtKB-SubCell"/>
</dbReference>
<comment type="subunit">
    <text evidence="10">The complex is composed of six subunits: RnfA, RnfB, RnfC, RnfD, RnfE and RnfG.</text>
</comment>
<dbReference type="InterPro" id="IPR011303">
    <property type="entry name" value="RnfD_bac"/>
</dbReference>
<dbReference type="GO" id="GO:0022900">
    <property type="term" value="P:electron transport chain"/>
    <property type="evidence" value="ECO:0007669"/>
    <property type="project" value="UniProtKB-UniRule"/>
</dbReference>
<comment type="subcellular location">
    <subcellularLocation>
        <location evidence="10">Cell membrane</location>
        <topology evidence="10">Multi-pass membrane protein</topology>
    </subcellularLocation>
</comment>
<dbReference type="EC" id="7.-.-.-" evidence="10"/>
<feature type="transmembrane region" description="Helical" evidence="10">
    <location>
        <begin position="45"/>
        <end position="62"/>
    </location>
</feature>
<feature type="transmembrane region" description="Helical" evidence="10">
    <location>
        <begin position="21"/>
        <end position="39"/>
    </location>
</feature>
<feature type="transmembrane region" description="Helical" evidence="10">
    <location>
        <begin position="265"/>
        <end position="284"/>
    </location>
</feature>
<feature type="transmembrane region" description="Helical" evidence="10">
    <location>
        <begin position="82"/>
        <end position="107"/>
    </location>
</feature>
<dbReference type="PANTHER" id="PTHR30578">
    <property type="entry name" value="ELECTRON TRANSPORT COMPLEX PROTEIN RNFD"/>
    <property type="match status" value="1"/>
</dbReference>
<keyword evidence="4 10" id="KW-0288">FMN</keyword>
<organism evidence="11 12">
    <name type="scientific">Candidatus Avimonoglobus intestinipullorum</name>
    <dbReference type="NCBI Taxonomy" id="2840699"/>
    <lineage>
        <taxon>Bacteria</taxon>
        <taxon>Bacillati</taxon>
        <taxon>Bacillota</taxon>
        <taxon>Clostridia</taxon>
        <taxon>Eubacteriales</taxon>
        <taxon>Candidatus Avimonoglobus</taxon>
    </lineage>
</organism>
<evidence type="ECO:0000313" key="12">
    <source>
        <dbReference type="Proteomes" id="UP000824111"/>
    </source>
</evidence>
<dbReference type="Pfam" id="PF03116">
    <property type="entry name" value="NQR2_RnfD_RnfE"/>
    <property type="match status" value="1"/>
</dbReference>
<evidence type="ECO:0000256" key="3">
    <source>
        <dbReference type="ARBA" id="ARBA00022630"/>
    </source>
</evidence>